<dbReference type="GO" id="GO:0006152">
    <property type="term" value="P:purine nucleoside catabolic process"/>
    <property type="evidence" value="ECO:0007669"/>
    <property type="project" value="TreeGrafter"/>
</dbReference>
<dbReference type="InterPro" id="IPR016193">
    <property type="entry name" value="Cytidine_deaminase-like"/>
</dbReference>
<dbReference type="PROSITE" id="PS51747">
    <property type="entry name" value="CYT_DCMP_DEAMINASES_2"/>
    <property type="match status" value="1"/>
</dbReference>
<evidence type="ECO:0000313" key="2">
    <source>
        <dbReference type="EMBL" id="VFK14282.1"/>
    </source>
</evidence>
<dbReference type="CDD" id="cd01285">
    <property type="entry name" value="nucleoside_deaminase"/>
    <property type="match status" value="1"/>
</dbReference>
<gene>
    <name evidence="2" type="ORF">BECKLPF1236A_GA0070988_101035</name>
    <name evidence="3" type="ORF">BECKLPF1236C_GA0070990_101045</name>
</gene>
<proteinExistence type="predicted"/>
<protein>
    <submittedName>
        <fullName evidence="2">tRNA(Arg) A34 adenosine deaminase TadA</fullName>
    </submittedName>
</protein>
<evidence type="ECO:0000259" key="1">
    <source>
        <dbReference type="PROSITE" id="PS51747"/>
    </source>
</evidence>
<dbReference type="AlphaFoldDB" id="A0A450WB54"/>
<accession>A0A450WB54</accession>
<dbReference type="InterPro" id="IPR002125">
    <property type="entry name" value="CMP_dCMP_dom"/>
</dbReference>
<sequence length="166" mass="18900">MIDNTIVEKLVENARRLFHSPDNPNPFVAIIAIGNEIICEADNRVYPGNDPTAHAEVMAIRAACRKLETPIIPQCTLYTSCEPCAMCFSAAWWAGIREIYYVFPGMELSLDTRNAGFYRMFSDLIRKQDSIAMKKIHAPAIDDLFRQWHPGMLHKIKKVAYENRPG</sequence>
<dbReference type="EMBL" id="CAADFM010000103">
    <property type="protein sequence ID" value="VFK14282.1"/>
    <property type="molecule type" value="Genomic_DNA"/>
</dbReference>
<dbReference type="PANTHER" id="PTHR11079:SF161">
    <property type="entry name" value="CMP_DCMP-TYPE DEAMINASE DOMAIN-CONTAINING PROTEIN"/>
    <property type="match status" value="1"/>
</dbReference>
<dbReference type="Pfam" id="PF00383">
    <property type="entry name" value="dCMP_cyt_deam_1"/>
    <property type="match status" value="1"/>
</dbReference>
<reference evidence="2" key="1">
    <citation type="submission" date="2019-02" db="EMBL/GenBank/DDBJ databases">
        <authorList>
            <person name="Gruber-Vodicka R. H."/>
            <person name="Seah K. B. B."/>
        </authorList>
    </citation>
    <scope>NUCLEOTIDE SEQUENCE</scope>
    <source>
        <strain evidence="2">BECK_S312</strain>
        <strain evidence="3">BECK_S426</strain>
    </source>
</reference>
<dbReference type="PANTHER" id="PTHR11079">
    <property type="entry name" value="CYTOSINE DEAMINASE FAMILY MEMBER"/>
    <property type="match status" value="1"/>
</dbReference>
<dbReference type="Gene3D" id="3.40.140.10">
    <property type="entry name" value="Cytidine Deaminase, domain 2"/>
    <property type="match status" value="1"/>
</dbReference>
<dbReference type="EMBL" id="CAADFP010000104">
    <property type="protein sequence ID" value="VFK30153.1"/>
    <property type="molecule type" value="Genomic_DNA"/>
</dbReference>
<organism evidence="2">
    <name type="scientific">Candidatus Kentrum sp. LPFa</name>
    <dbReference type="NCBI Taxonomy" id="2126335"/>
    <lineage>
        <taxon>Bacteria</taxon>
        <taxon>Pseudomonadati</taxon>
        <taxon>Pseudomonadota</taxon>
        <taxon>Gammaproteobacteria</taxon>
        <taxon>Candidatus Kentrum</taxon>
    </lineage>
</organism>
<dbReference type="SUPFAM" id="SSF53927">
    <property type="entry name" value="Cytidine deaminase-like"/>
    <property type="match status" value="1"/>
</dbReference>
<feature type="domain" description="CMP/dCMP-type deaminase" evidence="1">
    <location>
        <begin position="2"/>
        <end position="121"/>
    </location>
</feature>
<evidence type="ECO:0000313" key="3">
    <source>
        <dbReference type="EMBL" id="VFK30153.1"/>
    </source>
</evidence>
<dbReference type="GO" id="GO:0047974">
    <property type="term" value="F:guanosine deaminase activity"/>
    <property type="evidence" value="ECO:0007669"/>
    <property type="project" value="TreeGrafter"/>
</dbReference>
<name>A0A450WB54_9GAMM</name>